<feature type="domain" description="HTH araC/xylS-type" evidence="4">
    <location>
        <begin position="85"/>
        <end position="128"/>
    </location>
</feature>
<proteinExistence type="predicted"/>
<feature type="domain" description="HTH araC/xylS-type" evidence="4">
    <location>
        <begin position="1"/>
        <end position="63"/>
    </location>
</feature>
<protein>
    <submittedName>
        <fullName evidence="5">Helix-turn-helix domain-containing protein</fullName>
    </submittedName>
</protein>
<accession>A0A3M0MAW5</accession>
<evidence type="ECO:0000256" key="1">
    <source>
        <dbReference type="ARBA" id="ARBA00023015"/>
    </source>
</evidence>
<dbReference type="GO" id="GO:0043565">
    <property type="term" value="F:sequence-specific DNA binding"/>
    <property type="evidence" value="ECO:0007669"/>
    <property type="project" value="InterPro"/>
</dbReference>
<dbReference type="InterPro" id="IPR050204">
    <property type="entry name" value="AraC_XylS_family_regulators"/>
</dbReference>
<dbReference type="AlphaFoldDB" id="A0A3M0MAW5"/>
<dbReference type="InterPro" id="IPR018060">
    <property type="entry name" value="HTH_AraC"/>
</dbReference>
<evidence type="ECO:0000259" key="4">
    <source>
        <dbReference type="PROSITE" id="PS01124"/>
    </source>
</evidence>
<dbReference type="SUPFAM" id="SSF46689">
    <property type="entry name" value="Homeodomain-like"/>
    <property type="match status" value="1"/>
</dbReference>
<keyword evidence="1" id="KW-0805">Transcription regulation</keyword>
<dbReference type="PROSITE" id="PS01124">
    <property type="entry name" value="HTH_ARAC_FAMILY_2"/>
    <property type="match status" value="2"/>
</dbReference>
<keyword evidence="3" id="KW-0804">Transcription</keyword>
<dbReference type="GO" id="GO:0003700">
    <property type="term" value="F:DNA-binding transcription factor activity"/>
    <property type="evidence" value="ECO:0007669"/>
    <property type="project" value="InterPro"/>
</dbReference>
<dbReference type="Proteomes" id="UP000273516">
    <property type="component" value="Unassembled WGS sequence"/>
</dbReference>
<sequence>MGVPPRTVLYWERMRRARNAFLGDLQATSPADIARRFGFVDLDRFVRRYHTRYGETPAETFLQRRPASLMDETGAKRPLTPAKIDLLRHHIDNTLGDPITVDGLARLVGMTSRALSAAFKDALGVTPA</sequence>
<keyword evidence="6" id="KW-1185">Reference proteome</keyword>
<dbReference type="PANTHER" id="PTHR46796">
    <property type="entry name" value="HTH-TYPE TRANSCRIPTIONAL ACTIVATOR RHAS-RELATED"/>
    <property type="match status" value="1"/>
</dbReference>
<dbReference type="InterPro" id="IPR009057">
    <property type="entry name" value="Homeodomain-like_sf"/>
</dbReference>
<evidence type="ECO:0000256" key="2">
    <source>
        <dbReference type="ARBA" id="ARBA00023125"/>
    </source>
</evidence>
<dbReference type="Pfam" id="PF12833">
    <property type="entry name" value="HTH_18"/>
    <property type="match status" value="1"/>
</dbReference>
<organism evidence="5 6">
    <name type="scientific">Paracoccus alkanivorans</name>
    <dbReference type="NCBI Taxonomy" id="2116655"/>
    <lineage>
        <taxon>Bacteria</taxon>
        <taxon>Pseudomonadati</taxon>
        <taxon>Pseudomonadota</taxon>
        <taxon>Alphaproteobacteria</taxon>
        <taxon>Rhodobacterales</taxon>
        <taxon>Paracoccaceae</taxon>
        <taxon>Paracoccus</taxon>
    </lineage>
</organism>
<dbReference type="Gene3D" id="1.10.10.60">
    <property type="entry name" value="Homeodomain-like"/>
    <property type="match status" value="2"/>
</dbReference>
<comment type="caution">
    <text evidence="5">The sequence shown here is derived from an EMBL/GenBank/DDBJ whole genome shotgun (WGS) entry which is preliminary data.</text>
</comment>
<evidence type="ECO:0000256" key="3">
    <source>
        <dbReference type="ARBA" id="ARBA00023163"/>
    </source>
</evidence>
<dbReference type="EMBL" id="QOKZ01000005">
    <property type="protein sequence ID" value="RMC34353.1"/>
    <property type="molecule type" value="Genomic_DNA"/>
</dbReference>
<name>A0A3M0MAW5_9RHOB</name>
<keyword evidence="2" id="KW-0238">DNA-binding</keyword>
<dbReference type="OrthoDB" id="9793400at2"/>
<evidence type="ECO:0000313" key="6">
    <source>
        <dbReference type="Proteomes" id="UP000273516"/>
    </source>
</evidence>
<reference evidence="5 6" key="1">
    <citation type="submission" date="2018-07" db="EMBL/GenBank/DDBJ databases">
        <authorList>
            <person name="Zhang Y."/>
            <person name="Wang L."/>
            <person name="Ma S."/>
        </authorList>
    </citation>
    <scope>NUCLEOTIDE SEQUENCE [LARGE SCALE GENOMIC DNA]</scope>
    <source>
        <strain evidence="5 6">4-2</strain>
    </source>
</reference>
<evidence type="ECO:0000313" key="5">
    <source>
        <dbReference type="EMBL" id="RMC34353.1"/>
    </source>
</evidence>
<gene>
    <name evidence="5" type="ORF">C9E81_14480</name>
</gene>